<feature type="transmembrane region" description="Helical" evidence="9">
    <location>
        <begin position="64"/>
        <end position="83"/>
    </location>
</feature>
<dbReference type="InterPro" id="IPR017871">
    <property type="entry name" value="ABC_transporter-like_CS"/>
</dbReference>
<dbReference type="SUPFAM" id="SSF52540">
    <property type="entry name" value="P-loop containing nucleoside triphosphate hydrolases"/>
    <property type="match status" value="2"/>
</dbReference>
<dbReference type="InterPro" id="IPR003439">
    <property type="entry name" value="ABC_transporter-like_ATP-bd"/>
</dbReference>
<dbReference type="InterPro" id="IPR011527">
    <property type="entry name" value="ABC1_TM_dom"/>
</dbReference>
<feature type="domain" description="ABC transmembrane type-1" evidence="11">
    <location>
        <begin position="1071"/>
        <end position="1147"/>
    </location>
</feature>
<reference evidence="12 13" key="1">
    <citation type="journal article" date="2014" name="Genome Biol. Evol.">
        <title>Comparative genomics and transcriptomics analyses reveal divergent lifestyle features of nematode endoparasitic fungus Hirsutella minnesotensis.</title>
        <authorList>
            <person name="Lai Y."/>
            <person name="Liu K."/>
            <person name="Zhang X."/>
            <person name="Zhang X."/>
            <person name="Li K."/>
            <person name="Wang N."/>
            <person name="Shu C."/>
            <person name="Wu Y."/>
            <person name="Wang C."/>
            <person name="Bushley K.E."/>
            <person name="Xiang M."/>
            <person name="Liu X."/>
        </authorList>
    </citation>
    <scope>NUCLEOTIDE SEQUENCE [LARGE SCALE GENOMIC DNA]</scope>
    <source>
        <strain evidence="12 13">3608</strain>
    </source>
</reference>
<keyword evidence="5" id="KW-0547">Nucleotide-binding</keyword>
<dbReference type="GO" id="GO:0005524">
    <property type="term" value="F:ATP binding"/>
    <property type="evidence" value="ECO:0007669"/>
    <property type="project" value="UniProtKB-KW"/>
</dbReference>
<dbReference type="Gene3D" id="1.20.1560.10">
    <property type="entry name" value="ABC transporter type 1, transmembrane domain"/>
    <property type="match status" value="3"/>
</dbReference>
<dbReference type="Gene3D" id="3.40.50.300">
    <property type="entry name" value="P-loop containing nucleotide triphosphate hydrolases"/>
    <property type="match status" value="2"/>
</dbReference>
<keyword evidence="13" id="KW-1185">Reference proteome</keyword>
<feature type="transmembrane region" description="Helical" evidence="9">
    <location>
        <begin position="1088"/>
        <end position="1109"/>
    </location>
</feature>
<evidence type="ECO:0000256" key="2">
    <source>
        <dbReference type="ARBA" id="ARBA00022448"/>
    </source>
</evidence>
<evidence type="ECO:0000256" key="6">
    <source>
        <dbReference type="ARBA" id="ARBA00022840"/>
    </source>
</evidence>
<dbReference type="Pfam" id="PF00664">
    <property type="entry name" value="ABC_membrane"/>
    <property type="match status" value="1"/>
</dbReference>
<feature type="transmembrane region" description="Helical" evidence="9">
    <location>
        <begin position="34"/>
        <end position="52"/>
    </location>
</feature>
<dbReference type="CDD" id="cd18579">
    <property type="entry name" value="ABC_6TM_ABCC_D1"/>
    <property type="match status" value="1"/>
</dbReference>
<comment type="subcellular location">
    <subcellularLocation>
        <location evidence="1">Cell membrane</location>
        <topology evidence="1">Multi-pass membrane protein</topology>
    </subcellularLocation>
</comment>
<feature type="transmembrane region" description="Helical" evidence="9">
    <location>
        <begin position="131"/>
        <end position="152"/>
    </location>
</feature>
<keyword evidence="6" id="KW-0067">ATP-binding</keyword>
<feature type="transmembrane region" description="Helical" evidence="9">
    <location>
        <begin position="933"/>
        <end position="955"/>
    </location>
</feature>
<evidence type="ECO:0000259" key="11">
    <source>
        <dbReference type="PROSITE" id="PS50929"/>
    </source>
</evidence>
<dbReference type="FunFam" id="1.20.1560.10:FF:000055">
    <property type="entry name" value="ABC multidrug transporter (Eurofung)"/>
    <property type="match status" value="1"/>
</dbReference>
<dbReference type="InterPro" id="IPR036640">
    <property type="entry name" value="ABC1_TM_sf"/>
</dbReference>
<evidence type="ECO:0000256" key="3">
    <source>
        <dbReference type="ARBA" id="ARBA00022475"/>
    </source>
</evidence>
<evidence type="ECO:0000256" key="5">
    <source>
        <dbReference type="ARBA" id="ARBA00022741"/>
    </source>
</evidence>
<dbReference type="PROSITE" id="PS00211">
    <property type="entry name" value="ABC_TRANSPORTER_1"/>
    <property type="match status" value="1"/>
</dbReference>
<keyword evidence="8 9" id="KW-0472">Membrane</keyword>
<feature type="transmembrane region" description="Helical" evidence="9">
    <location>
        <begin position="892"/>
        <end position="913"/>
    </location>
</feature>
<dbReference type="InterPro" id="IPR044726">
    <property type="entry name" value="ABCC_6TM_D2"/>
</dbReference>
<keyword evidence="2" id="KW-0813">Transport</keyword>
<evidence type="ECO:0000313" key="12">
    <source>
        <dbReference type="EMBL" id="KJZ71681.1"/>
    </source>
</evidence>
<dbReference type="SMART" id="SM00382">
    <property type="entry name" value="AAA"/>
    <property type="match status" value="2"/>
</dbReference>
<feature type="transmembrane region" description="Helical" evidence="9">
    <location>
        <begin position="308"/>
        <end position="327"/>
    </location>
</feature>
<dbReference type="InterPro" id="IPR003593">
    <property type="entry name" value="AAA+_ATPase"/>
</dbReference>
<dbReference type="InterPro" id="IPR056227">
    <property type="entry name" value="TMD0_ABC"/>
</dbReference>
<feature type="domain" description="ABC transporter" evidence="10">
    <location>
        <begin position="1181"/>
        <end position="1380"/>
    </location>
</feature>
<evidence type="ECO:0008006" key="14">
    <source>
        <dbReference type="Google" id="ProtNLM"/>
    </source>
</evidence>
<evidence type="ECO:0000256" key="4">
    <source>
        <dbReference type="ARBA" id="ARBA00022692"/>
    </source>
</evidence>
<dbReference type="CDD" id="cd18580">
    <property type="entry name" value="ABC_6TM_ABCC_D2"/>
    <property type="match status" value="1"/>
</dbReference>
<accession>A0A0F7ZGY1</accession>
<sequence length="1381" mass="150916">METACPSRADSELGPRVHVACRAFDFTLLFEDGFFTALPAAVFLIILPWRLWQLYRRPVLITSPHLTVCKLGMLSVLFCLYVVSATLRTRFPDMYSQIGLASDVLGATSVLFGCLLSFVEDQRSPRPSDLLVVYFTATTLLSLPRLRTLWLIHVGSNLRATCVASTIVAALVVFLESAQKTRFSPLHYRFAAVEHVASFWNRSFFVWLLPFLHVGYAKHLQLQDIPKVSRDLAEESTRIRLTKAWQKVHGKHRLLRATLLANWQLLCAAVPPRLALSAFTFCQPFLIESSVAHFNATRSEDNSRLGKALVGAFLLTYLGIAVSRALYWRQTYRMTTAIRAGLISSIYTHTVTLKAVQVKDSAALTLMGTDVERIAVSLRWVHEIWASIPEVAVAIWLLARHISAASIVPLLVCLASVAAASRIARSFGSAQKAWVDCVQTRVSATASMLSDIKAVKMLGLTEVLSNIISRLRSVELQTSETFRSLLTWQILVGNTPTVLAPFATFLTYAVIAKYSNNETLFSAQAFASLSIINLTTYPIILFCEALPTCMQAVACFTRIEAYCLKQRSGPAFCSPLPSRGLTRSTEIDCASRMPTVHQELVALTGADVSWTEEASKTVLHGLTLAVHSGFTAIVGPVASGKSTLLATLLGETTLTCGTMSDALSGVAFCPQTPWIMDDTIRHNIIGYSAFDEKWYDSSVRLCCLQDDFNSFPDGDRKKAGSNGASLSGGQRQRVALARAVYSKLPVIIMDDVTSGFDAKTARSISTQLFGRDGHFRKTGISVILATQNRQILSQMDSIIVLNKSRVVDSGSREDVQLRNASLFQQIAVSNESSSTDIETEMDALACSEQKQEMSVALEPSPGISPADKSLNRRSGSWSVYGYYCQSAGNFPLIFWCLFTIIGALATYCTPLWIQKWTEDNESRSGQGFGLFLGVYGALFVISTAATAGECWVFFIRIINNTAFKLHSDLLKATLRQAGQSPFSFFQTADVGVITNRFSQDMDLIDMTLPSQAIQFTTGAASCAAQLIIICILGKYLASTIPVLLGALVLIQRVLPAFALFAGGAFCHEESEILNQSQKPYYMLLCVQQWLALVLDLVVGALAVIIVALAMFLNGAISAGGLGTSLVLVLQFNSLLTQSVQAWTKLETSIGAVARVQHFLKDTPSEPDGAAPPSDWPSRGEVEFFNLTASYSPSTPVLKNLSLKVEAGEKVAICGTSGSGKSSLVMAALLMIGLDEGYVAIDGVDTSTLEGRRVRSCISTVPQEPFFIPGTVRFNVDPHDLSDEEVIATVLEKVGLLSKIESIGGLEETMTPSEWSQGEKQLLCLARAMLVPSKVLILDEAASSVDEKTELIMQEILEFEFRDCTNIAVLHRFTYIHAASIK</sequence>
<gene>
    <name evidence="12" type="ORF">HIM_08919</name>
</gene>
<organism evidence="12 13">
    <name type="scientific">Hirsutella minnesotensis 3608</name>
    <dbReference type="NCBI Taxonomy" id="1043627"/>
    <lineage>
        <taxon>Eukaryota</taxon>
        <taxon>Fungi</taxon>
        <taxon>Dikarya</taxon>
        <taxon>Ascomycota</taxon>
        <taxon>Pezizomycotina</taxon>
        <taxon>Sordariomycetes</taxon>
        <taxon>Hypocreomycetidae</taxon>
        <taxon>Hypocreales</taxon>
        <taxon>Ophiocordycipitaceae</taxon>
        <taxon>Hirsutella</taxon>
    </lineage>
</organism>
<evidence type="ECO:0000256" key="7">
    <source>
        <dbReference type="ARBA" id="ARBA00022989"/>
    </source>
</evidence>
<evidence type="ECO:0000256" key="9">
    <source>
        <dbReference type="SAM" id="Phobius"/>
    </source>
</evidence>
<dbReference type="SUPFAM" id="SSF90123">
    <property type="entry name" value="ABC transporter transmembrane region"/>
    <property type="match status" value="2"/>
</dbReference>
<keyword evidence="7 9" id="KW-1133">Transmembrane helix</keyword>
<dbReference type="Pfam" id="PF00005">
    <property type="entry name" value="ABC_tran"/>
    <property type="match status" value="2"/>
</dbReference>
<evidence type="ECO:0000256" key="1">
    <source>
        <dbReference type="ARBA" id="ARBA00004651"/>
    </source>
</evidence>
<keyword evidence="4 9" id="KW-0812">Transmembrane</keyword>
<name>A0A0F7ZGY1_9HYPO</name>
<dbReference type="PANTHER" id="PTHR24223:SF404">
    <property type="entry name" value="ABC MULTIDRUG TRANSPORTER (EUROFUNG)-RELATED"/>
    <property type="match status" value="1"/>
</dbReference>
<dbReference type="OrthoDB" id="6500128at2759"/>
<dbReference type="InterPro" id="IPR044746">
    <property type="entry name" value="ABCC_6TM_D1"/>
</dbReference>
<keyword evidence="3" id="KW-1003">Cell membrane</keyword>
<feature type="domain" description="ABC transmembrane type-1" evidence="11">
    <location>
        <begin position="893"/>
        <end position="1054"/>
    </location>
</feature>
<feature type="transmembrane region" description="Helical" evidence="9">
    <location>
        <begin position="199"/>
        <end position="217"/>
    </location>
</feature>
<feature type="domain" description="ABC transmembrane type-1" evidence="11">
    <location>
        <begin position="274"/>
        <end position="551"/>
    </location>
</feature>
<dbReference type="GO" id="GO:0016887">
    <property type="term" value="F:ATP hydrolysis activity"/>
    <property type="evidence" value="ECO:0007669"/>
    <property type="project" value="InterPro"/>
</dbReference>
<dbReference type="PANTHER" id="PTHR24223">
    <property type="entry name" value="ATP-BINDING CASSETTE SUB-FAMILY C"/>
    <property type="match status" value="1"/>
</dbReference>
<dbReference type="GO" id="GO:0005886">
    <property type="term" value="C:plasma membrane"/>
    <property type="evidence" value="ECO:0007669"/>
    <property type="project" value="UniProtKB-SubCell"/>
</dbReference>
<dbReference type="EMBL" id="KQ030565">
    <property type="protein sequence ID" value="KJZ71681.1"/>
    <property type="molecule type" value="Genomic_DNA"/>
</dbReference>
<proteinExistence type="predicted"/>
<feature type="transmembrane region" description="Helical" evidence="9">
    <location>
        <begin position="95"/>
        <end position="119"/>
    </location>
</feature>
<evidence type="ECO:0000259" key="10">
    <source>
        <dbReference type="PROSITE" id="PS50893"/>
    </source>
</evidence>
<evidence type="ECO:0000313" key="13">
    <source>
        <dbReference type="Proteomes" id="UP000054481"/>
    </source>
</evidence>
<feature type="domain" description="ABC transporter" evidence="10">
    <location>
        <begin position="603"/>
        <end position="828"/>
    </location>
</feature>
<protein>
    <recommendedName>
        <fullName evidence="14">ABC transporter</fullName>
    </recommendedName>
</protein>
<evidence type="ECO:0000256" key="8">
    <source>
        <dbReference type="ARBA" id="ARBA00023136"/>
    </source>
</evidence>
<feature type="transmembrane region" description="Helical" evidence="9">
    <location>
        <begin position="158"/>
        <end position="178"/>
    </location>
</feature>
<dbReference type="InterPro" id="IPR050173">
    <property type="entry name" value="ABC_transporter_C-like"/>
</dbReference>
<dbReference type="Pfam" id="PF24357">
    <property type="entry name" value="TMD0_ABC"/>
    <property type="match status" value="1"/>
</dbReference>
<dbReference type="Proteomes" id="UP000054481">
    <property type="component" value="Unassembled WGS sequence"/>
</dbReference>
<dbReference type="InterPro" id="IPR027417">
    <property type="entry name" value="P-loop_NTPase"/>
</dbReference>
<dbReference type="PROSITE" id="PS50929">
    <property type="entry name" value="ABC_TM1F"/>
    <property type="match status" value="3"/>
</dbReference>
<dbReference type="PROSITE" id="PS50893">
    <property type="entry name" value="ABC_TRANSPORTER_2"/>
    <property type="match status" value="2"/>
</dbReference>
<dbReference type="GO" id="GO:0140359">
    <property type="term" value="F:ABC-type transporter activity"/>
    <property type="evidence" value="ECO:0007669"/>
    <property type="project" value="InterPro"/>
</dbReference>